<evidence type="ECO:0000259" key="3">
    <source>
        <dbReference type="Pfam" id="PF03972"/>
    </source>
</evidence>
<dbReference type="InterPro" id="IPR042188">
    <property type="entry name" value="MmgE/PrpD_sf_2"/>
</dbReference>
<dbReference type="InterPro" id="IPR045336">
    <property type="entry name" value="MmgE_PrpD_N"/>
</dbReference>
<dbReference type="InterPro" id="IPR005656">
    <property type="entry name" value="MmgE_PrpD"/>
</dbReference>
<evidence type="ECO:0000259" key="4">
    <source>
        <dbReference type="Pfam" id="PF19305"/>
    </source>
</evidence>
<dbReference type="SUPFAM" id="SSF103378">
    <property type="entry name" value="2-methylcitrate dehydratase PrpD"/>
    <property type="match status" value="1"/>
</dbReference>
<dbReference type="InterPro" id="IPR045337">
    <property type="entry name" value="MmgE_PrpD_C"/>
</dbReference>
<feature type="domain" description="MmgE/PrpD N-terminal" evidence="3">
    <location>
        <begin position="19"/>
        <end position="237"/>
    </location>
</feature>
<dbReference type="Proteomes" id="UP000809337">
    <property type="component" value="Unassembled WGS sequence"/>
</dbReference>
<dbReference type="EMBL" id="JAFBWN010000009">
    <property type="protein sequence ID" value="MBM2355701.1"/>
    <property type="molecule type" value="Genomic_DNA"/>
</dbReference>
<sequence length="476" mass="49783">MVSDFTRRLTRFITARHRLDTPNAEQAALCVEDTVAVIYGGWHAPVVRRLAALDGDEAATPVGSVGERGVERVAFLNAVAGHALDFDDVHTLSVTHPSVVLVPALLAMAEARPETTARVGPALAVGTAVNVALGQVLGFGHYAKGWHATSTIGAVAAAAAVAHQLALDEAATGNALALAASQAGGLQINFGAMAKPIQAGNAALVGVRAARMAEAGITAAPDIFAPRGFFDLYAGPDGLAADPAKVEPRIDLGSVSRKLYPCCYLTHRMIAAGRHLYAQRGGNAVPDGSVIEMTVPKGVMLPLHIVDPNDGTEAKFCAAYTLSAALHQGRVGLADFEDDSPHRPEIRRLMSMVIIETKPDAGPDRVGVDHGAVHVRLRRGNETLAETSVAAHPGSPADPASPAEIGEKIADCLEKYRKNGGTPPATGAFRKELRTRLHLPPLRDPATPDGKSDRSRNRTPGQGAAAANQAPFERTT</sequence>
<evidence type="ECO:0000313" key="6">
    <source>
        <dbReference type="EMBL" id="MBM2355701.1"/>
    </source>
</evidence>
<reference evidence="6" key="2">
    <citation type="submission" date="2021-01" db="EMBL/GenBank/DDBJ databases">
        <title>Diatom-associated Roseobacters Show Island Model of Population Structure.</title>
        <authorList>
            <person name="Qu L."/>
            <person name="Feng X."/>
            <person name="Chen Y."/>
            <person name="Li L."/>
            <person name="Wang X."/>
            <person name="Hu Z."/>
            <person name="Wang H."/>
            <person name="Luo H."/>
        </authorList>
    </citation>
    <scope>NUCLEOTIDE SEQUENCE</scope>
    <source>
        <strain evidence="6">SM26-45</strain>
    </source>
</reference>
<feature type="compositionally biased region" description="Low complexity" evidence="2">
    <location>
        <begin position="460"/>
        <end position="476"/>
    </location>
</feature>
<organism evidence="5 7">
    <name type="scientific">Pseudosulfitobacter pseudonitzschiae</name>
    <dbReference type="NCBI Taxonomy" id="1402135"/>
    <lineage>
        <taxon>Bacteria</taxon>
        <taxon>Pseudomonadati</taxon>
        <taxon>Pseudomonadota</taxon>
        <taxon>Alphaproteobacteria</taxon>
        <taxon>Rhodobacterales</taxon>
        <taxon>Roseobacteraceae</taxon>
        <taxon>Pseudosulfitobacter</taxon>
    </lineage>
</organism>
<dbReference type="Gene3D" id="1.10.4100.10">
    <property type="entry name" value="2-methylcitrate dehydratase PrpD"/>
    <property type="match status" value="1"/>
</dbReference>
<feature type="region of interest" description="Disordered" evidence="2">
    <location>
        <begin position="416"/>
        <end position="476"/>
    </location>
</feature>
<dbReference type="OrthoDB" id="9795089at2"/>
<accession>A0A073J9J7</accession>
<name>A0A073J9J7_9RHOB</name>
<comment type="similarity">
    <text evidence="1">Belongs to the PrpD family.</text>
</comment>
<evidence type="ECO:0000256" key="2">
    <source>
        <dbReference type="SAM" id="MobiDB-lite"/>
    </source>
</evidence>
<dbReference type="Pfam" id="PF03972">
    <property type="entry name" value="MmgE_PrpD_N"/>
    <property type="match status" value="1"/>
</dbReference>
<evidence type="ECO:0000313" key="7">
    <source>
        <dbReference type="Proteomes" id="UP000027746"/>
    </source>
</evidence>
<keyword evidence="7" id="KW-1185">Reference proteome</keyword>
<dbReference type="Gene3D" id="3.30.1330.120">
    <property type="entry name" value="2-methylcitrate dehydratase PrpD"/>
    <property type="match status" value="1"/>
</dbReference>
<dbReference type="InterPro" id="IPR036148">
    <property type="entry name" value="MmgE/PrpD_sf"/>
</dbReference>
<comment type="caution">
    <text evidence="5">The sequence shown here is derived from an EMBL/GenBank/DDBJ whole genome shotgun (WGS) entry which is preliminary data.</text>
</comment>
<dbReference type="AlphaFoldDB" id="A0A073J9J7"/>
<evidence type="ECO:0000313" key="5">
    <source>
        <dbReference type="EMBL" id="KEJ94402.1"/>
    </source>
</evidence>
<dbReference type="PANTHER" id="PTHR16943:SF8">
    <property type="entry name" value="2-METHYLCITRATE DEHYDRATASE"/>
    <property type="match status" value="1"/>
</dbReference>
<dbReference type="EMBL" id="JAMD01000014">
    <property type="protein sequence ID" value="KEJ94402.1"/>
    <property type="molecule type" value="Genomic_DNA"/>
</dbReference>
<evidence type="ECO:0000256" key="1">
    <source>
        <dbReference type="ARBA" id="ARBA00006174"/>
    </source>
</evidence>
<dbReference type="InterPro" id="IPR042183">
    <property type="entry name" value="MmgE/PrpD_sf_1"/>
</dbReference>
<reference evidence="5 7" key="1">
    <citation type="submission" date="2014-01" db="EMBL/GenBank/DDBJ databases">
        <title>Sulfitobacter sp. H3 (MCCC 1A00686) Genome Sequencing.</title>
        <authorList>
            <person name="Lai Q."/>
            <person name="Hong Z."/>
        </authorList>
    </citation>
    <scope>NUCLEOTIDE SEQUENCE [LARGE SCALE GENOMIC DNA]</scope>
    <source>
        <strain evidence="5 7">H3</strain>
    </source>
</reference>
<dbReference type="GO" id="GO:0016829">
    <property type="term" value="F:lyase activity"/>
    <property type="evidence" value="ECO:0007669"/>
    <property type="project" value="InterPro"/>
</dbReference>
<dbReference type="Proteomes" id="UP000027746">
    <property type="component" value="Unassembled WGS sequence"/>
</dbReference>
<feature type="domain" description="MmgE/PrpD C-terminal" evidence="4">
    <location>
        <begin position="260"/>
        <end position="416"/>
    </location>
</feature>
<dbReference type="PANTHER" id="PTHR16943">
    <property type="entry name" value="2-METHYLCITRATE DEHYDRATASE-RELATED"/>
    <property type="match status" value="1"/>
</dbReference>
<dbReference type="Pfam" id="PF19305">
    <property type="entry name" value="MmgE_PrpD_C"/>
    <property type="match status" value="1"/>
</dbReference>
<protein>
    <submittedName>
        <fullName evidence="5">MmgE/PrpD family protein</fullName>
    </submittedName>
</protein>
<proteinExistence type="inferred from homology"/>
<dbReference type="RefSeq" id="WP_037929905.1">
    <property type="nucleotide sequence ID" value="NZ_CP086770.1"/>
</dbReference>
<gene>
    <name evidence="6" type="ORF">JQX14_14215</name>
    <name evidence="5" type="ORF">SUH3_06985</name>
</gene>